<reference evidence="6 7" key="1">
    <citation type="submission" date="2024-04" db="EMBL/GenBank/DDBJ databases">
        <title>Genome sequencing and metabolic network reconstruction of aminoacids and betaine degradation by Anoxynatronum sibiricum.</title>
        <authorList>
            <person name="Detkova E.N."/>
            <person name="Boltjanskaja Y.V."/>
            <person name="Mardanov A.V."/>
            <person name="Kevbrin V."/>
        </authorList>
    </citation>
    <scope>NUCLEOTIDE SEQUENCE [LARGE SCALE GENOMIC DNA]</scope>
    <source>
        <strain evidence="6 7">Z-7981</strain>
    </source>
</reference>
<gene>
    <name evidence="6" type="ORF">AAIG11_10210</name>
</gene>
<dbReference type="Pfam" id="PF00440">
    <property type="entry name" value="TetR_N"/>
    <property type="match status" value="1"/>
</dbReference>
<evidence type="ECO:0000256" key="2">
    <source>
        <dbReference type="ARBA" id="ARBA00023125"/>
    </source>
</evidence>
<dbReference type="PRINTS" id="PR00455">
    <property type="entry name" value="HTHTETR"/>
</dbReference>
<evidence type="ECO:0000256" key="4">
    <source>
        <dbReference type="PROSITE-ProRule" id="PRU00335"/>
    </source>
</evidence>
<dbReference type="RefSeq" id="WP_343186172.1">
    <property type="nucleotide sequence ID" value="NZ_JBCITM010000009.1"/>
</dbReference>
<dbReference type="SUPFAM" id="SSF48498">
    <property type="entry name" value="Tetracyclin repressor-like, C-terminal domain"/>
    <property type="match status" value="1"/>
</dbReference>
<dbReference type="InterPro" id="IPR036271">
    <property type="entry name" value="Tet_transcr_reg_TetR-rel_C_sf"/>
</dbReference>
<keyword evidence="3" id="KW-0804">Transcription</keyword>
<dbReference type="InterPro" id="IPR001647">
    <property type="entry name" value="HTH_TetR"/>
</dbReference>
<evidence type="ECO:0000256" key="1">
    <source>
        <dbReference type="ARBA" id="ARBA00023015"/>
    </source>
</evidence>
<feature type="DNA-binding region" description="H-T-H motif" evidence="4">
    <location>
        <begin position="29"/>
        <end position="48"/>
    </location>
</feature>
<keyword evidence="1" id="KW-0805">Transcription regulation</keyword>
<dbReference type="InterPro" id="IPR009057">
    <property type="entry name" value="Homeodomain-like_sf"/>
</dbReference>
<dbReference type="EMBL" id="JBCITM010000009">
    <property type="protein sequence ID" value="MEN1760850.1"/>
    <property type="molecule type" value="Genomic_DNA"/>
</dbReference>
<keyword evidence="2 4" id="KW-0238">DNA-binding</keyword>
<evidence type="ECO:0000313" key="7">
    <source>
        <dbReference type="Proteomes" id="UP001407405"/>
    </source>
</evidence>
<comment type="caution">
    <text evidence="6">The sequence shown here is derived from an EMBL/GenBank/DDBJ whole genome shotgun (WGS) entry which is preliminary data.</text>
</comment>
<sequence>MATQWELKHQRLLEQAERLFFEKGLKAVTMEEIAAAAGISKMTIYNHFNSKEELFKEITLEMVRRFNEEVSQELRRQPDTYSRLKAYFEKGFVVSKTVTPEFYHDLYDKPHLLQEIAAYKRETTVKLLTDILEQGKAAGEIQEADPAFVAMMLDVLTVGIMGLIKQGEIHHEELLDFNIKLFHFISRGIMSDIRLPWALSKTEEQQGSQHQNKDEITTG</sequence>
<dbReference type="Gene3D" id="1.10.357.10">
    <property type="entry name" value="Tetracycline Repressor, domain 2"/>
    <property type="match status" value="1"/>
</dbReference>
<keyword evidence="7" id="KW-1185">Reference proteome</keyword>
<accession>A0ABU9VUM3</accession>
<protein>
    <submittedName>
        <fullName evidence="6">TetR/AcrR family transcriptional regulator</fullName>
    </submittedName>
</protein>
<dbReference type="PROSITE" id="PS50977">
    <property type="entry name" value="HTH_TETR_2"/>
    <property type="match status" value="1"/>
</dbReference>
<evidence type="ECO:0000256" key="3">
    <source>
        <dbReference type="ARBA" id="ARBA00023163"/>
    </source>
</evidence>
<evidence type="ECO:0000259" key="5">
    <source>
        <dbReference type="PROSITE" id="PS50977"/>
    </source>
</evidence>
<dbReference type="PANTHER" id="PTHR47506:SF6">
    <property type="entry name" value="HTH-TYPE TRANSCRIPTIONAL REPRESSOR NEMR"/>
    <property type="match status" value="1"/>
</dbReference>
<dbReference type="PANTHER" id="PTHR47506">
    <property type="entry name" value="TRANSCRIPTIONAL REGULATORY PROTEIN"/>
    <property type="match status" value="1"/>
</dbReference>
<proteinExistence type="predicted"/>
<organism evidence="6 7">
    <name type="scientific">Anoxynatronum sibiricum</name>
    <dbReference type="NCBI Taxonomy" id="210623"/>
    <lineage>
        <taxon>Bacteria</taxon>
        <taxon>Bacillati</taxon>
        <taxon>Bacillota</taxon>
        <taxon>Clostridia</taxon>
        <taxon>Eubacteriales</taxon>
        <taxon>Clostridiaceae</taxon>
        <taxon>Anoxynatronum</taxon>
    </lineage>
</organism>
<feature type="domain" description="HTH tetR-type" evidence="5">
    <location>
        <begin position="6"/>
        <end position="66"/>
    </location>
</feature>
<evidence type="ECO:0000313" key="6">
    <source>
        <dbReference type="EMBL" id="MEN1760850.1"/>
    </source>
</evidence>
<dbReference type="SUPFAM" id="SSF46689">
    <property type="entry name" value="Homeodomain-like"/>
    <property type="match status" value="1"/>
</dbReference>
<dbReference type="Gene3D" id="1.10.10.60">
    <property type="entry name" value="Homeodomain-like"/>
    <property type="match status" value="1"/>
</dbReference>
<name>A0ABU9VUM3_9CLOT</name>
<dbReference type="Proteomes" id="UP001407405">
    <property type="component" value="Unassembled WGS sequence"/>
</dbReference>